<dbReference type="GeneID" id="77930432"/>
<dbReference type="RefSeq" id="YP_010654582.1">
    <property type="nucleotide sequence ID" value="NC_070813.1"/>
</dbReference>
<gene>
    <name evidence="1" type="primary">30</name>
    <name evidence="1" type="ORF">SEA_MICHAELSCOTT_30</name>
</gene>
<reference evidence="1 2" key="1">
    <citation type="submission" date="2020-07" db="EMBL/GenBank/DDBJ databases">
        <authorList>
            <person name="Chamarti P.R."/>
            <person name="Doran G.M."/>
            <person name="Fairchild A.S."/>
            <person name="Gay E.L."/>
            <person name="Gollmer S."/>
            <person name="Huffman M.G."/>
            <person name="Kistler A."/>
            <person name="Malek C.E."/>
            <person name="Marar C.I."/>
            <person name="Modi A."/>
            <person name="Nisperos M.R."/>
            <person name="Reddy N."/>
            <person name="Riley H.L."/>
            <person name="Rudy S."/>
            <person name="Shin J."/>
            <person name="Wang Y."/>
            <person name="Xu J."/>
            <person name="Young J."/>
            <person name="Butela K.A."/>
            <person name="Garlena R.A."/>
            <person name="Russell D.A."/>
            <person name="Pope W.H."/>
            <person name="Jacobs-Sera D."/>
            <person name="Hatfull G.F."/>
        </authorList>
    </citation>
    <scope>NUCLEOTIDE SEQUENCE [LARGE SCALE GENOMIC DNA]</scope>
</reference>
<sequence>MTMHKVAWYRGTQLLGNRRHYTHRIPARWADEIAFLLTVEGVIGEPSAASLRVVPQIAAMHTRNQNEDSQFATTQTPLWRDVTSTNSDLLDRNPGEVATHTIGPVNNDGTSCILVPFTMRGGYWTRLALDISTTAGETGGFQISLEAVLRG</sequence>
<dbReference type="EMBL" id="MT771346">
    <property type="protein sequence ID" value="QOC56272.1"/>
    <property type="molecule type" value="Genomic_DNA"/>
</dbReference>
<dbReference type="Proteomes" id="UP000516618">
    <property type="component" value="Segment"/>
</dbReference>
<evidence type="ECO:0000313" key="1">
    <source>
        <dbReference type="EMBL" id="QOC56272.1"/>
    </source>
</evidence>
<dbReference type="KEGG" id="vg:77930432"/>
<evidence type="ECO:0000313" key="2">
    <source>
        <dbReference type="Proteomes" id="UP000516618"/>
    </source>
</evidence>
<proteinExistence type="predicted"/>
<protein>
    <submittedName>
        <fullName evidence="1">Uncharacterized protein</fullName>
    </submittedName>
</protein>
<name>A0A7L7SIN1_9CAUD</name>
<keyword evidence="2" id="KW-1185">Reference proteome</keyword>
<organism evidence="1 2">
    <name type="scientific">Gordonia phage MichaelScott</name>
    <dbReference type="NCBI Taxonomy" id="2759395"/>
    <lineage>
        <taxon>Viruses</taxon>
        <taxon>Duplodnaviria</taxon>
        <taxon>Heunggongvirae</taxon>
        <taxon>Uroviricota</taxon>
        <taxon>Caudoviricetes</taxon>
        <taxon>Beenievirus</taxon>
        <taxon>Beenievirus michaelscott</taxon>
    </lineage>
</organism>
<accession>A0A7L7SIN1</accession>